<dbReference type="HAMAP" id="MF_01174">
    <property type="entry name" value="Aldedh_AstD"/>
    <property type="match status" value="1"/>
</dbReference>
<dbReference type="InterPro" id="IPR016163">
    <property type="entry name" value="Ald_DH_C"/>
</dbReference>
<gene>
    <name evidence="8" type="primary">astD</name>
    <name evidence="8" type="ORF">Pla111_14620</name>
</gene>
<dbReference type="InterPro" id="IPR050740">
    <property type="entry name" value="Aldehyde_DH_Superfamily"/>
</dbReference>
<dbReference type="Pfam" id="PF00171">
    <property type="entry name" value="Aldedh"/>
    <property type="match status" value="1"/>
</dbReference>
<dbReference type="EC" id="1.2.1.71" evidence="8"/>
<keyword evidence="4" id="KW-0520">NAD</keyword>
<keyword evidence="9" id="KW-1185">Reference proteome</keyword>
<dbReference type="FunFam" id="3.40.605.10:FF:000010">
    <property type="entry name" value="N-succinylglutamate 5-semialdehyde dehydrogenase"/>
    <property type="match status" value="1"/>
</dbReference>
<comment type="similarity">
    <text evidence="1 6">Belongs to the aldehyde dehydrogenase family.</text>
</comment>
<evidence type="ECO:0000256" key="5">
    <source>
        <dbReference type="PROSITE-ProRule" id="PRU10007"/>
    </source>
</evidence>
<feature type="domain" description="Aldehyde dehydrogenase" evidence="7">
    <location>
        <begin position="10"/>
        <end position="455"/>
    </location>
</feature>
<name>A0A5C5WBD9_9BACT</name>
<dbReference type="InterPro" id="IPR016162">
    <property type="entry name" value="Ald_DH_N"/>
</dbReference>
<dbReference type="GO" id="GO:0006527">
    <property type="term" value="P:L-arginine catabolic process"/>
    <property type="evidence" value="ECO:0007669"/>
    <property type="project" value="InterPro"/>
</dbReference>
<dbReference type="InterPro" id="IPR016160">
    <property type="entry name" value="Ald_DH_CS_CYS"/>
</dbReference>
<dbReference type="PROSITE" id="PS00687">
    <property type="entry name" value="ALDEHYDE_DEHYDR_GLU"/>
    <property type="match status" value="1"/>
</dbReference>
<evidence type="ECO:0000256" key="2">
    <source>
        <dbReference type="ARBA" id="ARBA00022503"/>
    </source>
</evidence>
<proteinExistence type="inferred from homology"/>
<organism evidence="8 9">
    <name type="scientific">Botrimarina hoheduenensis</name>
    <dbReference type="NCBI Taxonomy" id="2528000"/>
    <lineage>
        <taxon>Bacteria</taxon>
        <taxon>Pseudomonadati</taxon>
        <taxon>Planctomycetota</taxon>
        <taxon>Planctomycetia</taxon>
        <taxon>Pirellulales</taxon>
        <taxon>Lacipirellulaceae</taxon>
        <taxon>Botrimarina</taxon>
    </lineage>
</organism>
<dbReference type="PROSITE" id="PS00070">
    <property type="entry name" value="ALDEHYDE_DEHYDR_CYS"/>
    <property type="match status" value="1"/>
</dbReference>
<evidence type="ECO:0000256" key="3">
    <source>
        <dbReference type="ARBA" id="ARBA00023002"/>
    </source>
</evidence>
<dbReference type="Gene3D" id="3.40.309.10">
    <property type="entry name" value="Aldehyde Dehydrogenase, Chain A, domain 2"/>
    <property type="match status" value="1"/>
</dbReference>
<evidence type="ECO:0000256" key="6">
    <source>
        <dbReference type="RuleBase" id="RU003345"/>
    </source>
</evidence>
<evidence type="ECO:0000256" key="4">
    <source>
        <dbReference type="ARBA" id="ARBA00023027"/>
    </source>
</evidence>
<keyword evidence="3 6" id="KW-0560">Oxidoreductase</keyword>
<dbReference type="AlphaFoldDB" id="A0A5C5WBD9"/>
<dbReference type="SUPFAM" id="SSF53720">
    <property type="entry name" value="ALDH-like"/>
    <property type="match status" value="1"/>
</dbReference>
<comment type="caution">
    <text evidence="8">The sequence shown here is derived from an EMBL/GenBank/DDBJ whole genome shotgun (WGS) entry which is preliminary data.</text>
</comment>
<dbReference type="InterPro" id="IPR017649">
    <property type="entry name" value="SuccinylGlu_semiald_DH_AstD"/>
</dbReference>
<dbReference type="GO" id="GO:0043824">
    <property type="term" value="F:succinylglutamate-semialdehyde dehydrogenase activity"/>
    <property type="evidence" value="ECO:0007669"/>
    <property type="project" value="UniProtKB-EC"/>
</dbReference>
<sequence>MNTNFINGKWTAASGSPFTSTDPYNGAEIWSGAASTPAEVATAVEAARAAFPGWALLTLAERAERLRAFEALVVQHEAQIAELISREVGKPLWEAKTEATAMHKKIGVSIQAMEERCGERATPMGAGQSVTRFKPHGVVGVFGPFNFPAHLPNGHIVPALLAGNTVVFKPSELTPAVGQKAIELWEASGLPAGVINLVQGARETGVALASNQGLDGLFFTGSSQTGKLLHEQFGGRPDKVLALEMGGNNPLVIHDFEDVDAAVYLTLQSAYVTAGQRCVCAGRLILTESEANHRFLEALLAALPKIRVGHYTEQPEPFMGPLISAQAAEKVLAAQESLQKLGGKTLYPVERKPGSAALLGPGLIDMTDATERPDDEVFGPLLQLVWVKDFDAAIEEANRTAYGLSASLVSRQQEDYDKFYKLSRAGVVNWNQPTTGAASTAPFGGVGMSGNHNPSAYFAADYCAYPVASIEQATLQVPAVKTPGLE</sequence>
<dbReference type="Gene3D" id="3.40.605.10">
    <property type="entry name" value="Aldehyde Dehydrogenase, Chain A, domain 1"/>
    <property type="match status" value="1"/>
</dbReference>
<dbReference type="InterPro" id="IPR029510">
    <property type="entry name" value="Ald_DH_CS_GLU"/>
</dbReference>
<feature type="active site" evidence="5">
    <location>
        <position position="244"/>
    </location>
</feature>
<evidence type="ECO:0000256" key="1">
    <source>
        <dbReference type="ARBA" id="ARBA00009986"/>
    </source>
</evidence>
<dbReference type="Proteomes" id="UP000318995">
    <property type="component" value="Unassembled WGS sequence"/>
</dbReference>
<dbReference type="EMBL" id="SJPH01000002">
    <property type="protein sequence ID" value="TWT47837.1"/>
    <property type="molecule type" value="Genomic_DNA"/>
</dbReference>
<evidence type="ECO:0000259" key="7">
    <source>
        <dbReference type="Pfam" id="PF00171"/>
    </source>
</evidence>
<dbReference type="NCBIfam" id="NF006992">
    <property type="entry name" value="PRK09457.1"/>
    <property type="match status" value="1"/>
</dbReference>
<evidence type="ECO:0000313" key="8">
    <source>
        <dbReference type="EMBL" id="TWT47837.1"/>
    </source>
</evidence>
<dbReference type="PANTHER" id="PTHR43353:SF5">
    <property type="entry name" value="SUCCINATE-SEMIALDEHYDE DEHYDROGENASE, MITOCHONDRIAL"/>
    <property type="match status" value="1"/>
</dbReference>
<accession>A0A5C5WBD9</accession>
<keyword evidence="2" id="KW-0056">Arginine metabolism</keyword>
<reference evidence="8 9" key="1">
    <citation type="submission" date="2019-02" db="EMBL/GenBank/DDBJ databases">
        <title>Deep-cultivation of Planctomycetes and their phenomic and genomic characterization uncovers novel biology.</title>
        <authorList>
            <person name="Wiegand S."/>
            <person name="Jogler M."/>
            <person name="Boedeker C."/>
            <person name="Pinto D."/>
            <person name="Vollmers J."/>
            <person name="Rivas-Marin E."/>
            <person name="Kohn T."/>
            <person name="Peeters S.H."/>
            <person name="Heuer A."/>
            <person name="Rast P."/>
            <person name="Oberbeckmann S."/>
            <person name="Bunk B."/>
            <person name="Jeske O."/>
            <person name="Meyerdierks A."/>
            <person name="Storesund J.E."/>
            <person name="Kallscheuer N."/>
            <person name="Luecker S."/>
            <person name="Lage O.M."/>
            <person name="Pohl T."/>
            <person name="Merkel B.J."/>
            <person name="Hornburger P."/>
            <person name="Mueller R.-W."/>
            <person name="Bruemmer F."/>
            <person name="Labrenz M."/>
            <person name="Spormann A.M."/>
            <person name="Op Den Camp H."/>
            <person name="Overmann J."/>
            <person name="Amann R."/>
            <person name="Jetten M.S.M."/>
            <person name="Mascher T."/>
            <person name="Medema M.H."/>
            <person name="Devos D.P."/>
            <person name="Kaster A.-K."/>
            <person name="Ovreas L."/>
            <person name="Rohde M."/>
            <person name="Galperin M.Y."/>
            <person name="Jogler C."/>
        </authorList>
    </citation>
    <scope>NUCLEOTIDE SEQUENCE [LARGE SCALE GENOMIC DNA]</scope>
    <source>
        <strain evidence="8 9">Pla111</strain>
    </source>
</reference>
<dbReference type="CDD" id="cd07095">
    <property type="entry name" value="ALDH_SGSD_AstD"/>
    <property type="match status" value="1"/>
</dbReference>
<dbReference type="InterPro" id="IPR016161">
    <property type="entry name" value="Ald_DH/histidinol_DH"/>
</dbReference>
<dbReference type="NCBIfam" id="TIGR03240">
    <property type="entry name" value="arg_catab_astD"/>
    <property type="match status" value="1"/>
</dbReference>
<dbReference type="PANTHER" id="PTHR43353">
    <property type="entry name" value="SUCCINATE-SEMIALDEHYDE DEHYDROGENASE, MITOCHONDRIAL"/>
    <property type="match status" value="1"/>
</dbReference>
<evidence type="ECO:0000313" key="9">
    <source>
        <dbReference type="Proteomes" id="UP000318995"/>
    </source>
</evidence>
<protein>
    <submittedName>
        <fullName evidence="8">N-succinylglutamate 5-semialdehyde dehydrogenase</fullName>
        <ecNumber evidence="8">1.2.1.71</ecNumber>
    </submittedName>
</protein>
<dbReference type="InterPro" id="IPR015590">
    <property type="entry name" value="Aldehyde_DH_dom"/>
</dbReference>
<dbReference type="OrthoDB" id="4503395at2"/>